<name>E4WU49_OIKDI</name>
<dbReference type="OrthoDB" id="406368at2759"/>
<dbReference type="InterPro" id="IPR051291">
    <property type="entry name" value="CIMAP"/>
</dbReference>
<sequence>MFDREKRECEFTIGSTPVAVGPGKYDLEVKRKKVKGKSNASFGSTAERSSSIIAPTFSPGPGSYLPKSQFENIPGGKIAFKNGPRLAYTSSVENSPAPDTYFADPLLTKKIEKPDFLKKKDVAKIGVVFKATVDPPSIPTANYSFGYEVISPAMIKQQSPPKKDQTLGPAFYSPKIYSKREGLGSRWSKMSESRILEKNPQFRINMTTPGIPDEDEDVDDISQVVFKPTFGKQPRFSDKAPDAPAPSKYKLERFGDKATVDCPSAAFNSKLDRFKSKVPENPPVGSYDHGSLIQTKNSHQQNVEIAPFDSSSVRFQPNYASRDLGPASYYPPSNSLSLSSIRDAIRSKTVKGGFGSNSQRNYSFARSKSTNDIPSPGPGSYNIAVKKKKEITTGSSSFSSLSNRFYSLKSDAPPPTSYSVDYHSIKSEIVKGRRKKAFSSSVQRKDIFFHSEEQPGPADYSVQAEEPIGGGFSKLTRFKVAKIISPSPSTYPLNAIEENSTLLKKSFNKKLGTRPEQTMIREELTSSDIPANNLLINAMA</sequence>
<evidence type="ECO:0000256" key="1">
    <source>
        <dbReference type="SAM" id="MobiDB-lite"/>
    </source>
</evidence>
<protein>
    <recommendedName>
        <fullName evidence="4">Sperm-tail PG-rich repeat-containing protein 2</fullName>
    </recommendedName>
</protein>
<evidence type="ECO:0000313" key="2">
    <source>
        <dbReference type="EMBL" id="CBY07080.1"/>
    </source>
</evidence>
<dbReference type="InterPro" id="IPR010736">
    <property type="entry name" value="SHIPPO-rpt"/>
</dbReference>
<evidence type="ECO:0000313" key="3">
    <source>
        <dbReference type="Proteomes" id="UP000001307"/>
    </source>
</evidence>
<feature type="compositionally biased region" description="Polar residues" evidence="1">
    <location>
        <begin position="38"/>
        <end position="53"/>
    </location>
</feature>
<proteinExistence type="predicted"/>
<dbReference type="EMBL" id="FN653016">
    <property type="protein sequence ID" value="CBY07080.1"/>
    <property type="molecule type" value="Genomic_DNA"/>
</dbReference>
<reference evidence="2" key="1">
    <citation type="journal article" date="2010" name="Science">
        <title>Plasticity of animal genome architecture unmasked by rapid evolution of a pelagic tunicate.</title>
        <authorList>
            <person name="Denoeud F."/>
            <person name="Henriet S."/>
            <person name="Mungpakdee S."/>
            <person name="Aury J.M."/>
            <person name="Da Silva C."/>
            <person name="Brinkmann H."/>
            <person name="Mikhaleva J."/>
            <person name="Olsen L.C."/>
            <person name="Jubin C."/>
            <person name="Canestro C."/>
            <person name="Bouquet J.M."/>
            <person name="Danks G."/>
            <person name="Poulain J."/>
            <person name="Campsteijn C."/>
            <person name="Adamski M."/>
            <person name="Cross I."/>
            <person name="Yadetie F."/>
            <person name="Muffato M."/>
            <person name="Louis A."/>
            <person name="Butcher S."/>
            <person name="Tsagkogeorga G."/>
            <person name="Konrad A."/>
            <person name="Singh S."/>
            <person name="Jensen M.F."/>
            <person name="Cong E.H."/>
            <person name="Eikeseth-Otteraa H."/>
            <person name="Noel B."/>
            <person name="Anthouard V."/>
            <person name="Porcel B.M."/>
            <person name="Kachouri-Lafond R."/>
            <person name="Nishino A."/>
            <person name="Ugolini M."/>
            <person name="Chourrout P."/>
            <person name="Nishida H."/>
            <person name="Aasland R."/>
            <person name="Huzurbazar S."/>
            <person name="Westhof E."/>
            <person name="Delsuc F."/>
            <person name="Lehrach H."/>
            <person name="Reinhardt R."/>
            <person name="Weissenbach J."/>
            <person name="Roy S.W."/>
            <person name="Artiguenave F."/>
            <person name="Postlethwait J.H."/>
            <person name="Manak J.R."/>
            <person name="Thompson E.M."/>
            <person name="Jaillon O."/>
            <person name="Du Pasquier L."/>
            <person name="Boudinot P."/>
            <person name="Liberles D.A."/>
            <person name="Volff J.N."/>
            <person name="Philippe H."/>
            <person name="Lenhard B."/>
            <person name="Roest Crollius H."/>
            <person name="Wincker P."/>
            <person name="Chourrout D."/>
        </authorList>
    </citation>
    <scope>NUCLEOTIDE SEQUENCE [LARGE SCALE GENOMIC DNA]</scope>
</reference>
<evidence type="ECO:0008006" key="4">
    <source>
        <dbReference type="Google" id="ProtNLM"/>
    </source>
</evidence>
<dbReference type="PANTHER" id="PTHR21580">
    <property type="entry name" value="SHIPPO-1-RELATED"/>
    <property type="match status" value="1"/>
</dbReference>
<accession>E4WU49</accession>
<organism evidence="2">
    <name type="scientific">Oikopleura dioica</name>
    <name type="common">Tunicate</name>
    <dbReference type="NCBI Taxonomy" id="34765"/>
    <lineage>
        <taxon>Eukaryota</taxon>
        <taxon>Metazoa</taxon>
        <taxon>Chordata</taxon>
        <taxon>Tunicata</taxon>
        <taxon>Appendicularia</taxon>
        <taxon>Copelata</taxon>
        <taxon>Oikopleuridae</taxon>
        <taxon>Oikopleura</taxon>
    </lineage>
</organism>
<dbReference type="Pfam" id="PF07004">
    <property type="entry name" value="SHIPPO-rpt"/>
    <property type="match status" value="2"/>
</dbReference>
<dbReference type="PANTHER" id="PTHR21580:SF60">
    <property type="entry name" value="SPERM-TAIL PG-RICH REPEAT-CONTAINING PROTEIN 2"/>
    <property type="match status" value="1"/>
</dbReference>
<keyword evidence="3" id="KW-1185">Reference proteome</keyword>
<gene>
    <name evidence="2" type="ORF">GSOID_T00006164001</name>
</gene>
<dbReference type="InParanoid" id="E4WU49"/>
<dbReference type="AlphaFoldDB" id="E4WU49"/>
<feature type="region of interest" description="Disordered" evidence="1">
    <location>
        <begin position="35"/>
        <end position="54"/>
    </location>
</feature>
<dbReference type="Proteomes" id="UP000001307">
    <property type="component" value="Unassembled WGS sequence"/>
</dbReference>